<dbReference type="AlphaFoldDB" id="A0A8B7TI35"/>
<protein>
    <submittedName>
        <fullName evidence="10">Piwi-like protein 1</fullName>
    </submittedName>
</protein>
<reference evidence="10" key="1">
    <citation type="submission" date="2025-08" db="UniProtKB">
        <authorList>
            <consortium name="RefSeq"/>
        </authorList>
    </citation>
    <scope>IDENTIFICATION</scope>
    <source>
        <tissue evidence="10">Muscle</tissue>
    </source>
</reference>
<dbReference type="CTD" id="9271"/>
<keyword evidence="3" id="KW-0963">Cytoplasm</keyword>
<keyword evidence="4" id="KW-0694">RNA-binding</keyword>
<accession>A0A8B7TI35</accession>
<evidence type="ECO:0000256" key="5">
    <source>
        <dbReference type="ARBA" id="ARBA00023158"/>
    </source>
</evidence>
<dbReference type="SUPFAM" id="SSF101690">
    <property type="entry name" value="PAZ domain"/>
    <property type="match status" value="1"/>
</dbReference>
<dbReference type="GO" id="GO:0005737">
    <property type="term" value="C:cytoplasm"/>
    <property type="evidence" value="ECO:0007669"/>
    <property type="project" value="UniProtKB-SubCell"/>
</dbReference>
<evidence type="ECO:0000313" key="9">
    <source>
        <dbReference type="Proteomes" id="UP000694851"/>
    </source>
</evidence>
<dbReference type="RefSeq" id="XP_019524465.1">
    <property type="nucleotide sequence ID" value="XM_019668920.1"/>
</dbReference>
<dbReference type="KEGG" id="hai:109396785"/>
<dbReference type="GeneID" id="109396785"/>
<dbReference type="SMART" id="SM01379">
    <property type="entry name" value="GAGE"/>
    <property type="match status" value="1"/>
</dbReference>
<evidence type="ECO:0000256" key="2">
    <source>
        <dbReference type="ARBA" id="ARBA00022473"/>
    </source>
</evidence>
<dbReference type="InterPro" id="IPR031320">
    <property type="entry name" value="GAGE"/>
</dbReference>
<dbReference type="OrthoDB" id="445936at2759"/>
<evidence type="ECO:0000256" key="3">
    <source>
        <dbReference type="ARBA" id="ARBA00022490"/>
    </source>
</evidence>
<dbReference type="Pfam" id="PF23278">
    <property type="entry name" value="Piwi_N"/>
    <property type="match status" value="1"/>
</dbReference>
<dbReference type="PANTHER" id="PTHR22891">
    <property type="entry name" value="EUKARYOTIC TRANSLATION INITIATION FACTOR 2C"/>
    <property type="match status" value="1"/>
</dbReference>
<evidence type="ECO:0000256" key="6">
    <source>
        <dbReference type="ARBA" id="ARBA00038291"/>
    </source>
</evidence>
<dbReference type="Proteomes" id="UP000694851">
    <property type="component" value="Unplaced"/>
</dbReference>
<dbReference type="Pfam" id="PF05831">
    <property type="entry name" value="GAGE"/>
    <property type="match status" value="1"/>
</dbReference>
<organism evidence="9 10">
    <name type="scientific">Hipposideros armiger</name>
    <name type="common">Great Himalayan leaf-nosed bat</name>
    <dbReference type="NCBI Taxonomy" id="186990"/>
    <lineage>
        <taxon>Eukaryota</taxon>
        <taxon>Metazoa</taxon>
        <taxon>Chordata</taxon>
        <taxon>Craniata</taxon>
        <taxon>Vertebrata</taxon>
        <taxon>Euteleostomi</taxon>
        <taxon>Mammalia</taxon>
        <taxon>Eutheria</taxon>
        <taxon>Laurasiatheria</taxon>
        <taxon>Chiroptera</taxon>
        <taxon>Yinpterochiroptera</taxon>
        <taxon>Rhinolophoidea</taxon>
        <taxon>Hipposideridae</taxon>
        <taxon>Hipposideros</taxon>
    </lineage>
</organism>
<dbReference type="InterPro" id="IPR003100">
    <property type="entry name" value="PAZ_dom"/>
</dbReference>
<dbReference type="CDD" id="cd02845">
    <property type="entry name" value="PAZ_piwi_like"/>
    <property type="match status" value="1"/>
</dbReference>
<evidence type="ECO:0000256" key="1">
    <source>
        <dbReference type="ARBA" id="ARBA00004496"/>
    </source>
</evidence>
<feature type="compositionally biased region" description="Polar residues" evidence="7">
    <location>
        <begin position="17"/>
        <end position="36"/>
    </location>
</feature>
<dbReference type="Pfam" id="PF08699">
    <property type="entry name" value="ArgoL1"/>
    <property type="match status" value="1"/>
</dbReference>
<name>A0A8B7TI35_HIPAR</name>
<evidence type="ECO:0000256" key="7">
    <source>
        <dbReference type="SAM" id="MobiDB-lite"/>
    </source>
</evidence>
<feature type="compositionally biased region" description="Basic residues" evidence="7">
    <location>
        <begin position="1"/>
        <end position="13"/>
    </location>
</feature>
<sequence>MTGRARARARGRARGQETVQHVGTAASQQPGFTQPRPQQPPADGELVARGRLRGPVGATAKSQEVQISAGFQELSLSERGGRRRDFHDLGVNTRQNLDHVKESKTGSSGIIVRLSTNHFRLTSRPQWALYQYHIDYNPLMEARRLRSALLFQHEDLIGRCHAFDGTILFLPKRLQQKVISDVGMGRGSLGNTDQYSLLCSDLSFPRLLKIMNLQQIGRNYYNPSDPIDIPNHRLVIWPGFTTSILQYENNIMLCTDVSHKVLRSETVLDFMFNLYHQTEEHKFQEQVSKELIGLIVLTKYNNKTYRVDDIDWDQSPKSTFKKADGSEVSFLEYYRKQYNQEITDLKQPVLVSQPKRRRGPGGSLPGPAMLIPELCYLTGLTDKMRNDFNVMKDLAVHTRLTPEQRQREVGRLIDYIHKDDNVQRELRDWGLSFDSNLLSFSGRILQAEKIHQGGRTVRPFVKLDLVVLCRQQQKWM</sequence>
<proteinExistence type="inferred from homology"/>
<dbReference type="GO" id="GO:0031047">
    <property type="term" value="P:regulatory ncRNA-mediated gene silencing"/>
    <property type="evidence" value="ECO:0007669"/>
    <property type="project" value="UniProtKB-KW"/>
</dbReference>
<keyword evidence="9" id="KW-1185">Reference proteome</keyword>
<dbReference type="GO" id="GO:0003723">
    <property type="term" value="F:RNA binding"/>
    <property type="evidence" value="ECO:0007669"/>
    <property type="project" value="UniProtKB-KW"/>
</dbReference>
<comment type="subcellular location">
    <subcellularLocation>
        <location evidence="1">Cytoplasm</location>
    </subcellularLocation>
</comment>
<dbReference type="SMART" id="SM00949">
    <property type="entry name" value="PAZ"/>
    <property type="match status" value="1"/>
</dbReference>
<dbReference type="Gene3D" id="2.170.260.10">
    <property type="entry name" value="paz domain"/>
    <property type="match status" value="1"/>
</dbReference>
<dbReference type="PROSITE" id="PS50821">
    <property type="entry name" value="PAZ"/>
    <property type="match status" value="1"/>
</dbReference>
<dbReference type="InterPro" id="IPR014811">
    <property type="entry name" value="ArgoL1"/>
</dbReference>
<dbReference type="Pfam" id="PF02170">
    <property type="entry name" value="PAZ"/>
    <property type="match status" value="1"/>
</dbReference>
<keyword evidence="5" id="KW-0943">RNA-mediated gene silencing</keyword>
<evidence type="ECO:0000313" key="10">
    <source>
        <dbReference type="RefSeq" id="XP_019524465.1"/>
    </source>
</evidence>
<evidence type="ECO:0000256" key="4">
    <source>
        <dbReference type="ARBA" id="ARBA00022884"/>
    </source>
</evidence>
<evidence type="ECO:0000259" key="8">
    <source>
        <dbReference type="PROSITE" id="PS50821"/>
    </source>
</evidence>
<dbReference type="InterPro" id="IPR036085">
    <property type="entry name" value="PAZ_dom_sf"/>
</dbReference>
<feature type="region of interest" description="Disordered" evidence="7">
    <location>
        <begin position="1"/>
        <end position="45"/>
    </location>
</feature>
<feature type="domain" description="PAZ" evidence="8">
    <location>
        <begin position="266"/>
        <end position="379"/>
    </location>
</feature>
<dbReference type="FunFam" id="2.170.260.10:FF:000003">
    <property type="entry name" value="Piwi-like RNA-mediated gene silencing 2"/>
    <property type="match status" value="1"/>
</dbReference>
<comment type="similarity">
    <text evidence="6">Belongs to the argonaute family. Piwi subfamily.</text>
</comment>
<gene>
    <name evidence="10" type="primary">PIWIL1</name>
</gene>
<keyword evidence="2" id="KW-0217">Developmental protein</keyword>